<reference evidence="2 3" key="1">
    <citation type="submission" date="2020-10" db="EMBL/GenBank/DDBJ databases">
        <title>Haloactinobacterium sp. RN3S43, a bacterium isolated from saline soil.</title>
        <authorList>
            <person name="Sun J.-Q."/>
        </authorList>
    </citation>
    <scope>NUCLEOTIDE SEQUENCE [LARGE SCALE GENOMIC DNA]</scope>
    <source>
        <strain evidence="2 3">RN3S43</strain>
    </source>
</reference>
<dbReference type="PANTHER" id="PTHR21174:SF0">
    <property type="entry name" value="HD PHOSPHOHYDROLASE FAMILY PROTEIN-RELATED"/>
    <property type="match status" value="1"/>
</dbReference>
<protein>
    <submittedName>
        <fullName evidence="2">DUF4031 domain-containing protein</fullName>
    </submittedName>
</protein>
<evidence type="ECO:0000259" key="1">
    <source>
        <dbReference type="Pfam" id="PF13223"/>
    </source>
</evidence>
<dbReference type="AlphaFoldDB" id="A0A7M1SWQ2"/>
<accession>A0A7M1SWQ2</accession>
<proteinExistence type="predicted"/>
<dbReference type="SUPFAM" id="SSF109604">
    <property type="entry name" value="HD-domain/PDEase-like"/>
    <property type="match status" value="1"/>
</dbReference>
<dbReference type="RefSeq" id="WP_193498127.1">
    <property type="nucleotide sequence ID" value="NZ_CP063169.1"/>
</dbReference>
<dbReference type="Pfam" id="PF13223">
    <property type="entry name" value="DUF4031"/>
    <property type="match status" value="1"/>
</dbReference>
<name>A0A7M1SWQ2_9MICO</name>
<dbReference type="Proteomes" id="UP000593758">
    <property type="component" value="Chromosome"/>
</dbReference>
<dbReference type="InterPro" id="IPR025109">
    <property type="entry name" value="DUF4031"/>
</dbReference>
<dbReference type="KEGG" id="halt:IM660_04005"/>
<sequence length="296" mass="32448">MAILIDPPLWPAHGTWFSHLVSDASLAELHAFAAAAGVSTRAFDADHYDVPARMHDDLVTRGAVSVPAGELIRRLRASGLRIPARQRPHYRRAALLSRWEQMVPEAAPGTAATLGNDLLDRWEETHRSYQTSAHLLDVLEALDLLCVPRKAPRPVLLAAWFHDAVYRGVAGVDEQASAELAQSTLAGAGLDRTEIDEAVRLVLLTRDHSPGPGDTHGALLCDADLAVLGRDEAGYARYQRQVRAEYAHVTDADWRTGRSAVVKHLLAQEPLFRTRVGAARWQAQARANLKAELRGL</sequence>
<dbReference type="PANTHER" id="PTHR21174">
    <property type="match status" value="1"/>
</dbReference>
<organism evidence="2 3">
    <name type="scientific">Ruania alkalisoli</name>
    <dbReference type="NCBI Taxonomy" id="2779775"/>
    <lineage>
        <taxon>Bacteria</taxon>
        <taxon>Bacillati</taxon>
        <taxon>Actinomycetota</taxon>
        <taxon>Actinomycetes</taxon>
        <taxon>Micrococcales</taxon>
        <taxon>Ruaniaceae</taxon>
        <taxon>Ruania</taxon>
    </lineage>
</organism>
<keyword evidence="3" id="KW-1185">Reference proteome</keyword>
<gene>
    <name evidence="2" type="ORF">IM660_04005</name>
</gene>
<evidence type="ECO:0000313" key="2">
    <source>
        <dbReference type="EMBL" id="QOR71467.1"/>
    </source>
</evidence>
<feature type="domain" description="DUF4031" evidence="1">
    <location>
        <begin position="3"/>
        <end position="77"/>
    </location>
</feature>
<dbReference type="Gene3D" id="1.10.3210.10">
    <property type="entry name" value="Hypothetical protein af1432"/>
    <property type="match status" value="1"/>
</dbReference>
<evidence type="ECO:0000313" key="3">
    <source>
        <dbReference type="Proteomes" id="UP000593758"/>
    </source>
</evidence>
<dbReference type="InterPro" id="IPR009218">
    <property type="entry name" value="HD_phosphohydro"/>
</dbReference>
<dbReference type="EMBL" id="CP063169">
    <property type="protein sequence ID" value="QOR71467.1"/>
    <property type="molecule type" value="Genomic_DNA"/>
</dbReference>